<sequence>MNKELIKDIKQILITTSFVVLSIITSNAELKTAFLLFAYMIVSVQIFIKAYKSLKNGGFLDENFLMAIASIGAFLIGEQIEAVAIILFYKIGVAFEDYSINRSRKSIKEAMSIAPDYANLKTENGVKKVSPEDVKIDDIIVVKPGEKVPLDGVIITGNSTLDTSALTGESLPLGVEKGTKILSGSVNINGLLEVKVTSEFQTSTVSKILELVEDATAKKSNHEKFITKFAKVYTPIVVGLAFFIAFIIPIFTGDFKEWVYKALIFLVVSCPCALVVSVPLSFFGGIGGASKKGILVKGSNYLQILAKVKSFVFDKTGTLTKGEFALKNIVNESFITKDEILKLAAYAQAYSTHPIGISIVKAYNKKIDENSITKLEEVPGNGINATIFGKNIKIGSKKFLSEFELPNLKETASFISVDGKFAGYLTFEDELRDDSFELIKWLKDSGIKTAMLTGDRLEVALNINEKLKIDEVYAELLPADKLTNLEKIINKNSKNGTVAYIGDGINDAPVLARADVGISMLGTDAAMEASDIVLMDNNISKIKTAIKISKKTINIAYQNMVFAIGIKVLVMVLAIFGFANIWMAIFADVGVTILAILNSFRTFYYAKKL</sequence>
<dbReference type="InterPro" id="IPR023214">
    <property type="entry name" value="HAD_sf"/>
</dbReference>
<dbReference type="GO" id="GO:0015086">
    <property type="term" value="F:cadmium ion transmembrane transporter activity"/>
    <property type="evidence" value="ECO:0007669"/>
    <property type="project" value="TreeGrafter"/>
</dbReference>
<dbReference type="EC" id="7.2.2.12" evidence="7"/>
<dbReference type="PRINTS" id="PR00119">
    <property type="entry name" value="CATATPASE"/>
</dbReference>
<comment type="catalytic activity">
    <reaction evidence="8">
        <text>Zn(2+)(in) + ATP + H2O = Zn(2+)(out) + ADP + phosphate + H(+)</text>
        <dbReference type="Rhea" id="RHEA:20621"/>
        <dbReference type="ChEBI" id="CHEBI:15377"/>
        <dbReference type="ChEBI" id="CHEBI:15378"/>
        <dbReference type="ChEBI" id="CHEBI:29105"/>
        <dbReference type="ChEBI" id="CHEBI:30616"/>
        <dbReference type="ChEBI" id="CHEBI:43474"/>
        <dbReference type="ChEBI" id="CHEBI:456216"/>
        <dbReference type="EC" id="7.2.2.12"/>
    </reaction>
</comment>
<dbReference type="Gene3D" id="3.40.1110.10">
    <property type="entry name" value="Calcium-transporting ATPase, cytoplasmic domain N"/>
    <property type="match status" value="1"/>
</dbReference>
<dbReference type="NCBIfam" id="TIGR01494">
    <property type="entry name" value="ATPase_P-type"/>
    <property type="match status" value="1"/>
</dbReference>
<dbReference type="AlphaFoldDB" id="A0A6N2TMU3"/>
<evidence type="ECO:0000256" key="8">
    <source>
        <dbReference type="ARBA" id="ARBA00047308"/>
    </source>
</evidence>
<keyword evidence="9" id="KW-1003">Cell membrane</keyword>
<dbReference type="GO" id="GO:0005886">
    <property type="term" value="C:plasma membrane"/>
    <property type="evidence" value="ECO:0007669"/>
    <property type="project" value="UniProtKB-SubCell"/>
</dbReference>
<dbReference type="InterPro" id="IPR001757">
    <property type="entry name" value="P_typ_ATPase"/>
</dbReference>
<dbReference type="Pfam" id="PF00122">
    <property type="entry name" value="E1-E2_ATPase"/>
    <property type="match status" value="1"/>
</dbReference>
<feature type="transmembrane region" description="Helical" evidence="9">
    <location>
        <begin position="555"/>
        <end position="575"/>
    </location>
</feature>
<evidence type="ECO:0000256" key="7">
    <source>
        <dbReference type="ARBA" id="ARBA00039097"/>
    </source>
</evidence>
<dbReference type="InterPro" id="IPR018303">
    <property type="entry name" value="ATPase_P-typ_P_site"/>
</dbReference>
<dbReference type="GO" id="GO:0016463">
    <property type="term" value="F:P-type zinc transporter activity"/>
    <property type="evidence" value="ECO:0007669"/>
    <property type="project" value="UniProtKB-EC"/>
</dbReference>
<name>A0A6N2TMU3_9BACT</name>
<dbReference type="SUPFAM" id="SSF81665">
    <property type="entry name" value="Calcium ATPase, transmembrane domain M"/>
    <property type="match status" value="1"/>
</dbReference>
<reference evidence="11" key="1">
    <citation type="submission" date="2019-11" db="EMBL/GenBank/DDBJ databases">
        <authorList>
            <person name="Feng L."/>
        </authorList>
    </citation>
    <scope>NUCLEOTIDE SEQUENCE</scope>
    <source>
        <strain evidence="11">CUreolyticusLFYP111</strain>
    </source>
</reference>
<keyword evidence="5 9" id="KW-1133">Transmembrane helix</keyword>
<keyword evidence="11" id="KW-0378">Hydrolase</keyword>
<evidence type="ECO:0000256" key="5">
    <source>
        <dbReference type="ARBA" id="ARBA00022989"/>
    </source>
</evidence>
<proteinExistence type="inferred from homology"/>
<feature type="transmembrane region" description="Helical" evidence="9">
    <location>
        <begin position="581"/>
        <end position="600"/>
    </location>
</feature>
<dbReference type="GO" id="GO:0005524">
    <property type="term" value="F:ATP binding"/>
    <property type="evidence" value="ECO:0007669"/>
    <property type="project" value="UniProtKB-UniRule"/>
</dbReference>
<organism evidence="11">
    <name type="scientific">Campylobacter ureolyticus</name>
    <dbReference type="NCBI Taxonomy" id="827"/>
    <lineage>
        <taxon>Bacteria</taxon>
        <taxon>Pseudomonadati</taxon>
        <taxon>Campylobacterota</taxon>
        <taxon>Epsilonproteobacteria</taxon>
        <taxon>Campylobacterales</taxon>
        <taxon>Campylobacteraceae</taxon>
        <taxon>Campylobacter</taxon>
    </lineage>
</organism>
<dbReference type="NCBIfam" id="TIGR01512">
    <property type="entry name" value="ATPase-IB2_Cd"/>
    <property type="match status" value="1"/>
</dbReference>
<gene>
    <name evidence="11" type="primary">cadA_2</name>
    <name evidence="11" type="ORF">CULFYP111_01430</name>
</gene>
<dbReference type="InterPro" id="IPR051014">
    <property type="entry name" value="Cation_Transport_ATPase_IB"/>
</dbReference>
<evidence type="ECO:0000256" key="1">
    <source>
        <dbReference type="ARBA" id="ARBA00004196"/>
    </source>
</evidence>
<keyword evidence="9" id="KW-0547">Nucleotide-binding</keyword>
<dbReference type="PANTHER" id="PTHR48085:SF5">
    <property type="entry name" value="CADMIUM_ZINC-TRANSPORTING ATPASE HMA4-RELATED"/>
    <property type="match status" value="1"/>
</dbReference>
<evidence type="ECO:0000256" key="3">
    <source>
        <dbReference type="ARBA" id="ARBA00006024"/>
    </source>
</evidence>
<keyword evidence="9" id="KW-0067">ATP-binding</keyword>
<keyword evidence="4 9" id="KW-0812">Transmembrane</keyword>
<dbReference type="InterPro" id="IPR023298">
    <property type="entry name" value="ATPase_P-typ_TM_dom_sf"/>
</dbReference>
<evidence type="ECO:0000256" key="6">
    <source>
        <dbReference type="ARBA" id="ARBA00023136"/>
    </source>
</evidence>
<feature type="transmembrane region" description="Helical" evidence="9">
    <location>
        <begin position="34"/>
        <end position="51"/>
    </location>
</feature>
<feature type="transmembrane region" description="Helical" evidence="9">
    <location>
        <begin position="232"/>
        <end position="252"/>
    </location>
</feature>
<evidence type="ECO:0000313" key="11">
    <source>
        <dbReference type="EMBL" id="VYT06279.1"/>
    </source>
</evidence>
<evidence type="ECO:0000256" key="4">
    <source>
        <dbReference type="ARBA" id="ARBA00022692"/>
    </source>
</evidence>
<dbReference type="InterPro" id="IPR036412">
    <property type="entry name" value="HAD-like_sf"/>
</dbReference>
<dbReference type="NCBIfam" id="TIGR01525">
    <property type="entry name" value="ATPase-IB_hvy"/>
    <property type="match status" value="1"/>
</dbReference>
<feature type="domain" description="P-type ATPase A" evidence="10">
    <location>
        <begin position="113"/>
        <end position="213"/>
    </location>
</feature>
<protein>
    <recommendedName>
        <fullName evidence="7">P-type Zn(2+) transporter</fullName>
        <ecNumber evidence="7">7.2.2.12</ecNumber>
    </recommendedName>
</protein>
<dbReference type="InterPro" id="IPR023299">
    <property type="entry name" value="ATPase_P-typ_cyto_dom_N"/>
</dbReference>
<dbReference type="InterPro" id="IPR027256">
    <property type="entry name" value="P-typ_ATPase_IB"/>
</dbReference>
<dbReference type="InterPro" id="IPR008250">
    <property type="entry name" value="ATPase_P-typ_transduc_dom_A_sf"/>
</dbReference>
<dbReference type="Pfam" id="PF00702">
    <property type="entry name" value="Hydrolase"/>
    <property type="match status" value="1"/>
</dbReference>
<evidence type="ECO:0000256" key="2">
    <source>
        <dbReference type="ARBA" id="ARBA00004370"/>
    </source>
</evidence>
<comment type="subcellular location">
    <subcellularLocation>
        <location evidence="1">Cell envelope</location>
    </subcellularLocation>
    <subcellularLocation>
        <location evidence="9">Cell membrane</location>
    </subcellularLocation>
    <subcellularLocation>
        <location evidence="2">Membrane</location>
    </subcellularLocation>
</comment>
<dbReference type="InterPro" id="IPR059000">
    <property type="entry name" value="ATPase_P-type_domA"/>
</dbReference>
<dbReference type="Gene3D" id="3.40.50.1000">
    <property type="entry name" value="HAD superfamily/HAD-like"/>
    <property type="match status" value="1"/>
</dbReference>
<evidence type="ECO:0000259" key="10">
    <source>
        <dbReference type="Pfam" id="PF00122"/>
    </source>
</evidence>
<evidence type="ECO:0000256" key="9">
    <source>
        <dbReference type="RuleBase" id="RU362081"/>
    </source>
</evidence>
<feature type="transmembrane region" description="Helical" evidence="9">
    <location>
        <begin position="258"/>
        <end position="283"/>
    </location>
</feature>
<keyword evidence="6 9" id="KW-0472">Membrane</keyword>
<dbReference type="PRINTS" id="PR00120">
    <property type="entry name" value="HATPASE"/>
</dbReference>
<dbReference type="SUPFAM" id="SSF56784">
    <property type="entry name" value="HAD-like"/>
    <property type="match status" value="1"/>
</dbReference>
<comment type="similarity">
    <text evidence="3 9">Belongs to the cation transport ATPase (P-type) (TC 3.A.3) family. Type IB subfamily.</text>
</comment>
<dbReference type="Gene3D" id="2.70.150.10">
    <property type="entry name" value="Calcium-transporting ATPase, cytoplasmic transduction domain A"/>
    <property type="match status" value="1"/>
</dbReference>
<dbReference type="FunFam" id="2.70.150.10:FF:000002">
    <property type="entry name" value="Copper-transporting ATPase 1, putative"/>
    <property type="match status" value="1"/>
</dbReference>
<keyword evidence="9" id="KW-0479">Metal-binding</keyword>
<dbReference type="GO" id="GO:0030313">
    <property type="term" value="C:cell envelope"/>
    <property type="evidence" value="ECO:0007669"/>
    <property type="project" value="UniProtKB-SubCell"/>
</dbReference>
<dbReference type="PROSITE" id="PS00154">
    <property type="entry name" value="ATPASE_E1_E2"/>
    <property type="match status" value="1"/>
</dbReference>
<dbReference type="RefSeq" id="WP_156847696.1">
    <property type="nucleotide sequence ID" value="NZ_CACRSK010000006.1"/>
</dbReference>
<dbReference type="EMBL" id="CACRSK010000006">
    <property type="protein sequence ID" value="VYT06279.1"/>
    <property type="molecule type" value="Genomic_DNA"/>
</dbReference>
<dbReference type="GO" id="GO:0016887">
    <property type="term" value="F:ATP hydrolysis activity"/>
    <property type="evidence" value="ECO:0007669"/>
    <property type="project" value="InterPro"/>
</dbReference>
<accession>A0A6N2TMU3</accession>
<dbReference type="SUPFAM" id="SSF81653">
    <property type="entry name" value="Calcium ATPase, transduction domain A"/>
    <property type="match status" value="1"/>
</dbReference>
<dbReference type="GO" id="GO:0046872">
    <property type="term" value="F:metal ion binding"/>
    <property type="evidence" value="ECO:0007669"/>
    <property type="project" value="UniProtKB-KW"/>
</dbReference>
<dbReference type="PANTHER" id="PTHR48085">
    <property type="entry name" value="CADMIUM/ZINC-TRANSPORTING ATPASE HMA2-RELATED"/>
    <property type="match status" value="1"/>
</dbReference>